<proteinExistence type="predicted"/>
<dbReference type="Proteomes" id="UP001430396">
    <property type="component" value="Unassembled WGS sequence"/>
</dbReference>
<dbReference type="Gene3D" id="3.40.1350.10">
    <property type="match status" value="1"/>
</dbReference>
<dbReference type="EMBL" id="JAFFQI010000189">
    <property type="protein sequence ID" value="MCD0266530.1"/>
    <property type="molecule type" value="Genomic_DNA"/>
</dbReference>
<organism evidence="2 3">
    <name type="scientific">Xanthomonas melonis</name>
    <dbReference type="NCBI Taxonomy" id="56456"/>
    <lineage>
        <taxon>Bacteria</taxon>
        <taxon>Pseudomonadati</taxon>
        <taxon>Pseudomonadota</taxon>
        <taxon>Gammaproteobacteria</taxon>
        <taxon>Lysobacterales</taxon>
        <taxon>Lysobacteraceae</taxon>
        <taxon>Xanthomonas</taxon>
    </lineage>
</organism>
<accession>A0ABS8NW70</accession>
<dbReference type="InterPro" id="IPR025364">
    <property type="entry name" value="DUF4268"/>
</dbReference>
<evidence type="ECO:0000259" key="1">
    <source>
        <dbReference type="Pfam" id="PF14088"/>
    </source>
</evidence>
<sequence length="317" mass="35954">METQLDLGTIENVSLKNLWPGEATHFTPWLSQNLEVLGKKLGMDLQLESTETSVGDFSADIIARDLSSSKLIVIENQFGATDHKHLGQLITYASYLGAGVVVWIAESIRAEHKAAMDFLNLNLKESLSLYAIEASAIRINDSKPAFILSIVSRPNEASISGNDTAQSTSETQERYRTYFQTLIDELRDNHKFTNARSGQPQNWYTFASANSKVYKFGTSFTTGGKVRVEIYIDCGDKLKNEDLFDRIFLEKEKIQSQIRHELSWERLDNRRACRIAVYRDGDIDAETEVLNEIREWAIQQLLKFKEVFPAFVQQALG</sequence>
<dbReference type="RefSeq" id="WP_228317457.1">
    <property type="nucleotide sequence ID" value="NZ_JAFFQH010000172.1"/>
</dbReference>
<protein>
    <submittedName>
        <fullName evidence="2">DUF4268 domain-containing protein</fullName>
    </submittedName>
</protein>
<feature type="domain" description="DUF4268" evidence="1">
    <location>
        <begin position="175"/>
        <end position="308"/>
    </location>
</feature>
<dbReference type="InterPro" id="IPR011856">
    <property type="entry name" value="tRNA_endonuc-like_dom_sf"/>
</dbReference>
<reference evidence="2" key="1">
    <citation type="submission" date="2021-02" db="EMBL/GenBank/DDBJ databases">
        <title>Copper resistance gene diversity in local Xanthomonas species at agrochemical polluted sites in Trinidad, Trinidad and Tobago.</title>
        <authorList>
            <person name="Ramnarine S.D.B.J."/>
            <person name="Ramsubhag A."/>
            <person name="Jayaraman J."/>
        </authorList>
    </citation>
    <scope>NUCLEOTIDE SEQUENCE</scope>
    <source>
        <strain evidence="2">CaNP6A</strain>
    </source>
</reference>
<name>A0ABS8NW70_9XANT</name>
<evidence type="ECO:0000313" key="3">
    <source>
        <dbReference type="Proteomes" id="UP001430396"/>
    </source>
</evidence>
<comment type="caution">
    <text evidence="2">The sequence shown here is derived from an EMBL/GenBank/DDBJ whole genome shotgun (WGS) entry which is preliminary data.</text>
</comment>
<dbReference type="Pfam" id="PF14088">
    <property type="entry name" value="DUF4268"/>
    <property type="match status" value="1"/>
</dbReference>
<evidence type="ECO:0000313" key="2">
    <source>
        <dbReference type="EMBL" id="MCD0266530.1"/>
    </source>
</evidence>
<keyword evidence="3" id="KW-1185">Reference proteome</keyword>
<gene>
    <name evidence="2" type="ORF">JWH11_08755</name>
</gene>